<keyword evidence="3" id="KW-1185">Reference proteome</keyword>
<reference evidence="2 3" key="1">
    <citation type="submission" date="2024-01" db="EMBL/GenBank/DDBJ databases">
        <title>Survival strategy associated with biotechnological potential of Virgibacillus dokdonensis T4.6 isolated from salt-fermented shrimp paste.</title>
        <authorList>
            <person name="Doan T.V."/>
            <person name="Quach N.T."/>
            <person name="Phi Q.-T."/>
        </authorList>
    </citation>
    <scope>NUCLEOTIDE SEQUENCE [LARGE SCALE GENOMIC DNA]</scope>
    <source>
        <strain evidence="2 3">T4.6</strain>
    </source>
</reference>
<evidence type="ECO:0000313" key="2">
    <source>
        <dbReference type="EMBL" id="MEF2294042.1"/>
    </source>
</evidence>
<keyword evidence="1" id="KW-1133">Transmembrane helix</keyword>
<organism evidence="2 3">
    <name type="scientific">Virgibacillus dokdonensis</name>
    <dbReference type="NCBI Taxonomy" id="302167"/>
    <lineage>
        <taxon>Bacteria</taxon>
        <taxon>Bacillati</taxon>
        <taxon>Bacillota</taxon>
        <taxon>Bacilli</taxon>
        <taxon>Bacillales</taxon>
        <taxon>Bacillaceae</taxon>
        <taxon>Virgibacillus</taxon>
    </lineage>
</organism>
<evidence type="ECO:0000313" key="3">
    <source>
        <dbReference type="Proteomes" id="UP001356080"/>
    </source>
</evidence>
<feature type="transmembrane region" description="Helical" evidence="1">
    <location>
        <begin position="6"/>
        <end position="26"/>
    </location>
</feature>
<dbReference type="EMBL" id="JAZHPM010000057">
    <property type="protein sequence ID" value="MEF2294042.1"/>
    <property type="molecule type" value="Genomic_DNA"/>
</dbReference>
<dbReference type="RefSeq" id="WP_414930312.1">
    <property type="nucleotide sequence ID" value="NZ_JAZHPM010000057.1"/>
</dbReference>
<comment type="caution">
    <text evidence="2">The sequence shown here is derived from an EMBL/GenBank/DDBJ whole genome shotgun (WGS) entry which is preliminary data.</text>
</comment>
<keyword evidence="1" id="KW-0812">Transmembrane</keyword>
<gene>
    <name evidence="2" type="ORF">V2W34_18810</name>
</gene>
<dbReference type="Proteomes" id="UP001356080">
    <property type="component" value="Unassembled WGS sequence"/>
</dbReference>
<sequence>MVIAIYVLGAILLYSLVLILAVHVLFPKAPYNKRKRKDVIIVLGYPPKKTAGYQRCYKRELIRLHSYII</sequence>
<protein>
    <submittedName>
        <fullName evidence="2">Uncharacterized protein</fullName>
    </submittedName>
</protein>
<accession>A0ABU7VLC8</accession>
<feature type="non-terminal residue" evidence="2">
    <location>
        <position position="69"/>
    </location>
</feature>
<name>A0ABU7VLC8_9BACI</name>
<proteinExistence type="predicted"/>
<evidence type="ECO:0000256" key="1">
    <source>
        <dbReference type="SAM" id="Phobius"/>
    </source>
</evidence>
<keyword evidence="1" id="KW-0472">Membrane</keyword>